<accession>A0A8S5RS94</accession>
<proteinExistence type="predicted"/>
<sequence>MPAGFKIDCRDYGDPPTTKGAISLVDTGNKQAYLTIPIPDRAIDPRIVSIRLERKDHDCLTWISRKRRGAEYGVHAAAALAQDIQGEILDAIAEATGGDRLDDAVGYGPRTHTLTLDAFDDGINGALEEGYWWAATAVRLSILQRLKTHVGRHYVEWTGDCSGIISRIHHRSIVCDVMRRTIRDGGDIARVLLVEEDGDRVHAARLIPRHPGDDSWKGFVDDAAAWLHGRTSTSTSTSTKGEDK</sequence>
<organism evidence="1">
    <name type="scientific">Siphoviridae sp. ctZF426</name>
    <dbReference type="NCBI Taxonomy" id="2827580"/>
    <lineage>
        <taxon>Viruses</taxon>
        <taxon>Duplodnaviria</taxon>
        <taxon>Heunggongvirae</taxon>
        <taxon>Uroviricota</taxon>
        <taxon>Caudoviricetes</taxon>
    </lineage>
</organism>
<reference evidence="1" key="1">
    <citation type="journal article" date="2021" name="Proc. Natl. Acad. Sci. U.S.A.">
        <title>A Catalog of Tens of Thousands of Viruses from Human Metagenomes Reveals Hidden Associations with Chronic Diseases.</title>
        <authorList>
            <person name="Tisza M.J."/>
            <person name="Buck C.B."/>
        </authorList>
    </citation>
    <scope>NUCLEOTIDE SEQUENCE</scope>
    <source>
        <strain evidence="1">CtZF426</strain>
    </source>
</reference>
<protein>
    <submittedName>
        <fullName evidence="1">Uncharacterized protein</fullName>
    </submittedName>
</protein>
<name>A0A8S5RS94_9CAUD</name>
<dbReference type="EMBL" id="BK057799">
    <property type="protein sequence ID" value="DAE92376.1"/>
    <property type="molecule type" value="Genomic_DNA"/>
</dbReference>
<evidence type="ECO:0000313" key="1">
    <source>
        <dbReference type="EMBL" id="DAE92376.1"/>
    </source>
</evidence>